<feature type="compositionally biased region" description="Polar residues" evidence="1">
    <location>
        <begin position="1"/>
        <end position="19"/>
    </location>
</feature>
<gene>
    <name evidence="2" type="ORF">VKT23_014625</name>
</gene>
<sequence length="259" mass="30063">MGDNADNTETASQEFNPDQQFDLEPLRPLTDNLDIFQIPDNKHPMPIYQYFLLPTLIAFHRMGTNEVIHQRRKTALQYAVQGLRMPQLLKYHTAPGRLYKHVFEAYLDALGTLLGTVKAVDPNPEKKEDGRRMYSLSFSRFEAFSLELRELLRSIEDSLRIKGRRVPTAPFWPEGSVGIDYFTQNDFEILCLAYRVQAENFLYQIDQVHDFAKGNIRTGQSEQRPISPVRGQDEPDSMSNFLRNARTNTHQFSSREFKD</sequence>
<protein>
    <submittedName>
        <fullName evidence="2">Uncharacterized protein</fullName>
    </submittedName>
</protein>
<name>A0ABR1J4F9_9AGAR</name>
<feature type="region of interest" description="Disordered" evidence="1">
    <location>
        <begin position="1"/>
        <end position="23"/>
    </location>
</feature>
<evidence type="ECO:0000313" key="3">
    <source>
        <dbReference type="Proteomes" id="UP001498398"/>
    </source>
</evidence>
<evidence type="ECO:0000313" key="2">
    <source>
        <dbReference type="EMBL" id="KAK7446002.1"/>
    </source>
</evidence>
<feature type="compositionally biased region" description="Polar residues" evidence="1">
    <location>
        <begin position="237"/>
        <end position="252"/>
    </location>
</feature>
<evidence type="ECO:0000256" key="1">
    <source>
        <dbReference type="SAM" id="MobiDB-lite"/>
    </source>
</evidence>
<reference evidence="2 3" key="1">
    <citation type="submission" date="2024-01" db="EMBL/GenBank/DDBJ databases">
        <title>A draft genome for the cacao thread blight pathogen Marasmiellus scandens.</title>
        <authorList>
            <person name="Baruah I.K."/>
            <person name="Leung J."/>
            <person name="Bukari Y."/>
            <person name="Amoako-Attah I."/>
            <person name="Meinhardt L.W."/>
            <person name="Bailey B.A."/>
            <person name="Cohen S.P."/>
        </authorList>
    </citation>
    <scope>NUCLEOTIDE SEQUENCE [LARGE SCALE GENOMIC DNA]</scope>
    <source>
        <strain evidence="2 3">GH-19</strain>
    </source>
</reference>
<comment type="caution">
    <text evidence="2">The sequence shown here is derived from an EMBL/GenBank/DDBJ whole genome shotgun (WGS) entry which is preliminary data.</text>
</comment>
<organism evidence="2 3">
    <name type="scientific">Marasmiellus scandens</name>
    <dbReference type="NCBI Taxonomy" id="2682957"/>
    <lineage>
        <taxon>Eukaryota</taxon>
        <taxon>Fungi</taxon>
        <taxon>Dikarya</taxon>
        <taxon>Basidiomycota</taxon>
        <taxon>Agaricomycotina</taxon>
        <taxon>Agaricomycetes</taxon>
        <taxon>Agaricomycetidae</taxon>
        <taxon>Agaricales</taxon>
        <taxon>Marasmiineae</taxon>
        <taxon>Omphalotaceae</taxon>
        <taxon>Marasmiellus</taxon>
    </lineage>
</organism>
<feature type="region of interest" description="Disordered" evidence="1">
    <location>
        <begin position="217"/>
        <end position="259"/>
    </location>
</feature>
<proteinExistence type="predicted"/>
<keyword evidence="3" id="KW-1185">Reference proteome</keyword>
<dbReference type="Proteomes" id="UP001498398">
    <property type="component" value="Unassembled WGS sequence"/>
</dbReference>
<accession>A0ABR1J4F9</accession>
<dbReference type="EMBL" id="JBANRG010000045">
    <property type="protein sequence ID" value="KAK7446002.1"/>
    <property type="molecule type" value="Genomic_DNA"/>
</dbReference>